<organism evidence="1">
    <name type="scientific">Anoxybacillus flavithermus</name>
    <dbReference type="NCBI Taxonomy" id="33934"/>
    <lineage>
        <taxon>Bacteria</taxon>
        <taxon>Bacillati</taxon>
        <taxon>Bacillota</taxon>
        <taxon>Bacilli</taxon>
        <taxon>Bacillales</taxon>
        <taxon>Anoxybacillaceae</taxon>
        <taxon>Anoxybacillus</taxon>
    </lineage>
</organism>
<reference evidence="1" key="1">
    <citation type="submission" date="2014-08" db="EMBL/GenBank/DDBJ databases">
        <title>Fullgenome sequencing of Anoxybacillus sp.25 isolate from Garga hot-spring Russia.</title>
        <authorList>
            <person name="Rozanov A.S."/>
            <person name="Kotenko A.V."/>
            <person name="Malup T.K."/>
            <person name="Peltek S.E."/>
        </authorList>
    </citation>
    <scope>NUCLEOTIDE SEQUENCE [LARGE SCALE GENOMIC DNA]</scope>
    <source>
        <strain evidence="1">25</strain>
    </source>
</reference>
<protein>
    <submittedName>
        <fullName evidence="1">Uncharacterized protein</fullName>
    </submittedName>
</protein>
<evidence type="ECO:0000313" key="1">
    <source>
        <dbReference type="EMBL" id="KFZ32302.1"/>
    </source>
</evidence>
<proteinExistence type="predicted"/>
<name>A0A094IYW1_9BACL</name>
<comment type="caution">
    <text evidence="1">The sequence shown here is derived from an EMBL/GenBank/DDBJ whole genome shotgun (WGS) entry which is preliminary data.</text>
</comment>
<dbReference type="AlphaFoldDB" id="A0A094IYW1"/>
<gene>
    <name evidence="1" type="ORF">JS44_12115</name>
</gene>
<accession>A0A094IYW1</accession>
<dbReference type="EMBL" id="JPZO01000084">
    <property type="protein sequence ID" value="KFZ32302.1"/>
    <property type="molecule type" value="Genomic_DNA"/>
</dbReference>
<sequence>MVGCSGEQTNPKEQGTKLMNEYEKNAGKGYKYFKGKQNADIMAHNLSIYMNAKDIGQTDHLNIKLDKNFLRFAQLIKKENLLKMGWQLSYLLEPKFIFLKKSKNVPF</sequence>